<reference evidence="1" key="2">
    <citation type="submission" date="2025-08" db="UniProtKB">
        <authorList>
            <consortium name="Ensembl"/>
        </authorList>
    </citation>
    <scope>IDENTIFICATION</scope>
</reference>
<name>A0A674MAJ5_TAKRU</name>
<accession>A0A674MAJ5</accession>
<dbReference type="Ensembl" id="ENSTRUT00000091641.1">
    <property type="protein sequence ID" value="ENSTRUP00000058331.1"/>
    <property type="gene ID" value="ENSTRUG00000033307.1"/>
</dbReference>
<evidence type="ECO:0000313" key="2">
    <source>
        <dbReference type="Proteomes" id="UP000005226"/>
    </source>
</evidence>
<keyword evidence="2" id="KW-1185">Reference proteome</keyword>
<proteinExistence type="predicted"/>
<protein>
    <submittedName>
        <fullName evidence="1">Uncharacterized protein</fullName>
    </submittedName>
</protein>
<reference evidence="1 2" key="1">
    <citation type="journal article" date="2011" name="Genome Biol. Evol.">
        <title>Integration of the genetic map and genome assembly of fugu facilitates insights into distinct features of genome evolution in teleosts and mammals.</title>
        <authorList>
            <person name="Kai W."/>
            <person name="Kikuchi K."/>
            <person name="Tohari S."/>
            <person name="Chew A.K."/>
            <person name="Tay A."/>
            <person name="Fujiwara A."/>
            <person name="Hosoya S."/>
            <person name="Suetake H."/>
            <person name="Naruse K."/>
            <person name="Brenner S."/>
            <person name="Suzuki Y."/>
            <person name="Venkatesh B."/>
        </authorList>
    </citation>
    <scope>NUCLEOTIDE SEQUENCE [LARGE SCALE GENOMIC DNA]</scope>
</reference>
<sequence length="181" mass="18503">PQSRFQDLRFKSTLLIPLGGVHQGNYMQGEAGRDSVPALTVVVPVPAPGGVSRPGSGCGSCPGSGCGSRPGSGCVSHPGSGCGSRPGSGCVSRPGSGCGSRPGSGCGSCPDGESATQMSAFVSVLLPFERLLLSSKRASKMGRYEDATQIFYRGSPVPIRLLQLNSIELLTADNVPHKEIT</sequence>
<reference evidence="1" key="3">
    <citation type="submission" date="2025-09" db="UniProtKB">
        <authorList>
            <consortium name="Ensembl"/>
        </authorList>
    </citation>
    <scope>IDENTIFICATION</scope>
</reference>
<dbReference type="Proteomes" id="UP000005226">
    <property type="component" value="Chromosome 13"/>
</dbReference>
<dbReference type="InParanoid" id="A0A674MAJ5"/>
<organism evidence="1 2">
    <name type="scientific">Takifugu rubripes</name>
    <name type="common">Japanese pufferfish</name>
    <name type="synonym">Fugu rubripes</name>
    <dbReference type="NCBI Taxonomy" id="31033"/>
    <lineage>
        <taxon>Eukaryota</taxon>
        <taxon>Metazoa</taxon>
        <taxon>Chordata</taxon>
        <taxon>Craniata</taxon>
        <taxon>Vertebrata</taxon>
        <taxon>Euteleostomi</taxon>
        <taxon>Actinopterygii</taxon>
        <taxon>Neopterygii</taxon>
        <taxon>Teleostei</taxon>
        <taxon>Neoteleostei</taxon>
        <taxon>Acanthomorphata</taxon>
        <taxon>Eupercaria</taxon>
        <taxon>Tetraodontiformes</taxon>
        <taxon>Tetradontoidea</taxon>
        <taxon>Tetraodontidae</taxon>
        <taxon>Takifugu</taxon>
    </lineage>
</organism>
<dbReference type="AlphaFoldDB" id="A0A674MAJ5"/>
<evidence type="ECO:0000313" key="1">
    <source>
        <dbReference type="Ensembl" id="ENSTRUP00000058331.1"/>
    </source>
</evidence>